<dbReference type="Gene3D" id="4.10.1000.30">
    <property type="match status" value="1"/>
</dbReference>
<dbReference type="PROSITE" id="PS50103">
    <property type="entry name" value="ZF_C3H1"/>
    <property type="match status" value="2"/>
</dbReference>
<dbReference type="PANTHER" id="PTHR14738">
    <property type="entry name" value="ZINC FINGER CCCH DOMAIN-CONTAINING PROTEIN 14"/>
    <property type="match status" value="1"/>
</dbReference>
<evidence type="ECO:0000256" key="1">
    <source>
        <dbReference type="ARBA" id="ARBA00004123"/>
    </source>
</evidence>
<proteinExistence type="inferred from homology"/>
<evidence type="ECO:0000256" key="4">
    <source>
        <dbReference type="ARBA" id="ARBA00022723"/>
    </source>
</evidence>
<dbReference type="GO" id="GO:0005634">
    <property type="term" value="C:nucleus"/>
    <property type="evidence" value="ECO:0007669"/>
    <property type="project" value="UniProtKB-SubCell"/>
</dbReference>
<comment type="similarity">
    <text evidence="2">Belongs to the ZC3H14 family.</text>
</comment>
<keyword evidence="6 9" id="KW-0863">Zinc-finger</keyword>
<feature type="compositionally biased region" description="Basic and acidic residues" evidence="10">
    <location>
        <begin position="420"/>
        <end position="429"/>
    </location>
</feature>
<reference evidence="12" key="1">
    <citation type="submission" date="2023-10" db="EMBL/GenBank/DDBJ databases">
        <title>Genome assembly of Pristionchus species.</title>
        <authorList>
            <person name="Yoshida K."/>
            <person name="Sommer R.J."/>
        </authorList>
    </citation>
    <scope>NUCLEOTIDE SEQUENCE</scope>
    <source>
        <strain evidence="12">RS0144</strain>
    </source>
</reference>
<dbReference type="SMART" id="SM00356">
    <property type="entry name" value="ZnF_C3H1"/>
    <property type="match status" value="3"/>
</dbReference>
<evidence type="ECO:0000256" key="9">
    <source>
        <dbReference type="PROSITE-ProRule" id="PRU00723"/>
    </source>
</evidence>
<dbReference type="GO" id="GO:0043488">
    <property type="term" value="P:regulation of mRNA stability"/>
    <property type="evidence" value="ECO:0007669"/>
    <property type="project" value="InterPro"/>
</dbReference>
<evidence type="ECO:0000256" key="10">
    <source>
        <dbReference type="SAM" id="MobiDB-lite"/>
    </source>
</evidence>
<name>A0AAV5S8D9_9BILA</name>
<organism evidence="12 13">
    <name type="scientific">Pristionchus entomophagus</name>
    <dbReference type="NCBI Taxonomy" id="358040"/>
    <lineage>
        <taxon>Eukaryota</taxon>
        <taxon>Metazoa</taxon>
        <taxon>Ecdysozoa</taxon>
        <taxon>Nematoda</taxon>
        <taxon>Chromadorea</taxon>
        <taxon>Rhabditida</taxon>
        <taxon>Rhabditina</taxon>
        <taxon>Diplogasteromorpha</taxon>
        <taxon>Diplogasteroidea</taxon>
        <taxon>Neodiplogasteridae</taxon>
        <taxon>Pristionchus</taxon>
    </lineage>
</organism>
<feature type="region of interest" description="Disordered" evidence="10">
    <location>
        <begin position="301"/>
        <end position="335"/>
    </location>
</feature>
<gene>
    <name evidence="12" type="ORF">PENTCL1PPCAC_1421</name>
</gene>
<dbReference type="GO" id="GO:0008143">
    <property type="term" value="F:poly(A) binding"/>
    <property type="evidence" value="ECO:0007669"/>
    <property type="project" value="InterPro"/>
</dbReference>
<keyword evidence="8" id="KW-0539">Nucleus</keyword>
<keyword evidence="13" id="KW-1185">Reference proteome</keyword>
<feature type="region of interest" description="Disordered" evidence="10">
    <location>
        <begin position="417"/>
        <end position="498"/>
    </location>
</feature>
<feature type="compositionally biased region" description="Low complexity" evidence="10">
    <location>
        <begin position="447"/>
        <end position="460"/>
    </location>
</feature>
<dbReference type="EMBL" id="BTSX01000001">
    <property type="protein sequence ID" value="GMS79246.1"/>
    <property type="molecule type" value="Genomic_DNA"/>
</dbReference>
<dbReference type="InterPro" id="IPR000571">
    <property type="entry name" value="Znf_CCCH"/>
</dbReference>
<feature type="compositionally biased region" description="Basic and acidic residues" evidence="10">
    <location>
        <begin position="437"/>
        <end position="446"/>
    </location>
</feature>
<keyword evidence="7 9" id="KW-0862">Zinc</keyword>
<dbReference type="PANTHER" id="PTHR14738:SF29">
    <property type="entry name" value="ZINC FINGER CCCH DOMAIN-CONTAINING PROTEIN 14"/>
    <property type="match status" value="1"/>
</dbReference>
<dbReference type="InterPro" id="IPR040366">
    <property type="entry name" value="Nab2/ZC3H14"/>
</dbReference>
<dbReference type="AlphaFoldDB" id="A0AAV5S8D9"/>
<feature type="zinc finger region" description="C3H1-type" evidence="9">
    <location>
        <begin position="339"/>
        <end position="364"/>
    </location>
</feature>
<comment type="subcellular location">
    <subcellularLocation>
        <location evidence="1">Nucleus</location>
    </subcellularLocation>
</comment>
<dbReference type="Proteomes" id="UP001432027">
    <property type="component" value="Unassembled WGS sequence"/>
</dbReference>
<evidence type="ECO:0000313" key="12">
    <source>
        <dbReference type="EMBL" id="GMS79246.1"/>
    </source>
</evidence>
<feature type="non-terminal residue" evidence="12">
    <location>
        <position position="1"/>
    </location>
</feature>
<evidence type="ECO:0000256" key="8">
    <source>
        <dbReference type="ARBA" id="ARBA00023242"/>
    </source>
</evidence>
<sequence length="571" mass="66442">TICFINAYIPPPYTPPLTFRLPSINTIIVDMEDHMINWLRFYPCQNNFINSYHYALLSENLDKAEFKLPLFILTEELINEARMNTESSAIREYIHQLLQTVENRKLSDAQYEQALREFLSRPKTMPEGVGNPLINNNKFFTLATSCKLWILVALIQNVKGCNTPNPIGTDSLNNTYYLTEGGRLYIQIACSLEATKKEKESGSRPTTLDLYLAALEERMAWKLLAETEKLWTAVGTILECYEEADISNVVLKERERAKRMMITEDGKSFVRKDFEERLHSFQLARKPRQYEGLSPPSYDELGFNHGTKPSAPRENINPERDFVTNGQPQATDNAPRQVKIRARCRFFPNMCRNGNDCAYIHPKYICRNFRKNNQCKGPWCHFLHRTCRNDGQCTGYDCPYEHYIDEPTLHRIQCKAQNEQPRDNGERQPRGRSATRNADDRRREHSTASTNRGRSNSRGRAQQKPNDPSPKNVRFSADSRRGSEDDEMPTSSDNNERYNVKKDERCKHYPRWCNKPDSKCPYVHPRENCPNLPNCNRGRRCVYLHGECKTDGRCADIDCIYEHYQQRHPRV</sequence>
<comment type="caution">
    <text evidence="12">The sequence shown here is derived from an EMBL/GenBank/DDBJ whole genome shotgun (WGS) entry which is preliminary data.</text>
</comment>
<feature type="domain" description="C3H1-type" evidence="11">
    <location>
        <begin position="501"/>
        <end position="527"/>
    </location>
</feature>
<dbReference type="Pfam" id="PF14608">
    <property type="entry name" value="zf-CCCH_2"/>
    <property type="match status" value="3"/>
</dbReference>
<accession>A0AAV5S8D9</accession>
<evidence type="ECO:0000256" key="2">
    <source>
        <dbReference type="ARBA" id="ARBA00008423"/>
    </source>
</evidence>
<protein>
    <recommendedName>
        <fullName evidence="3">Zinc finger CCCH domain-containing protein 14</fullName>
    </recommendedName>
</protein>
<dbReference type="GO" id="GO:0005737">
    <property type="term" value="C:cytoplasm"/>
    <property type="evidence" value="ECO:0007669"/>
    <property type="project" value="TreeGrafter"/>
</dbReference>
<keyword evidence="5" id="KW-0677">Repeat</keyword>
<evidence type="ECO:0000259" key="11">
    <source>
        <dbReference type="PROSITE" id="PS50103"/>
    </source>
</evidence>
<feature type="zinc finger region" description="C3H1-type" evidence="9">
    <location>
        <begin position="501"/>
        <end position="527"/>
    </location>
</feature>
<feature type="compositionally biased region" description="Polar residues" evidence="10">
    <location>
        <begin position="324"/>
        <end position="334"/>
    </location>
</feature>
<evidence type="ECO:0000256" key="3">
    <source>
        <dbReference type="ARBA" id="ARBA00015071"/>
    </source>
</evidence>
<evidence type="ECO:0000256" key="6">
    <source>
        <dbReference type="ARBA" id="ARBA00022771"/>
    </source>
</evidence>
<dbReference type="Gene3D" id="4.10.1000.40">
    <property type="match status" value="1"/>
</dbReference>
<evidence type="ECO:0000256" key="7">
    <source>
        <dbReference type="ARBA" id="ARBA00022833"/>
    </source>
</evidence>
<evidence type="ECO:0000256" key="5">
    <source>
        <dbReference type="ARBA" id="ARBA00022737"/>
    </source>
</evidence>
<dbReference type="GO" id="GO:0008270">
    <property type="term" value="F:zinc ion binding"/>
    <property type="evidence" value="ECO:0007669"/>
    <property type="project" value="UniProtKB-KW"/>
</dbReference>
<feature type="domain" description="C3H1-type" evidence="11">
    <location>
        <begin position="339"/>
        <end position="364"/>
    </location>
</feature>
<keyword evidence="4 9" id="KW-0479">Metal-binding</keyword>
<evidence type="ECO:0000313" key="13">
    <source>
        <dbReference type="Proteomes" id="UP001432027"/>
    </source>
</evidence>